<reference evidence="1" key="1">
    <citation type="journal article" date="2022" name="Int. J. Mol. Sci.">
        <title>Draft Genome of Tanacetum Coccineum: Genomic Comparison of Closely Related Tanacetum-Family Plants.</title>
        <authorList>
            <person name="Yamashiro T."/>
            <person name="Shiraishi A."/>
            <person name="Nakayama K."/>
            <person name="Satake H."/>
        </authorList>
    </citation>
    <scope>NUCLEOTIDE SEQUENCE</scope>
</reference>
<evidence type="ECO:0000313" key="1">
    <source>
        <dbReference type="EMBL" id="GJT48480.1"/>
    </source>
</evidence>
<organism evidence="1 2">
    <name type="scientific">Tanacetum coccineum</name>
    <dbReference type="NCBI Taxonomy" id="301880"/>
    <lineage>
        <taxon>Eukaryota</taxon>
        <taxon>Viridiplantae</taxon>
        <taxon>Streptophyta</taxon>
        <taxon>Embryophyta</taxon>
        <taxon>Tracheophyta</taxon>
        <taxon>Spermatophyta</taxon>
        <taxon>Magnoliopsida</taxon>
        <taxon>eudicotyledons</taxon>
        <taxon>Gunneridae</taxon>
        <taxon>Pentapetalae</taxon>
        <taxon>asterids</taxon>
        <taxon>campanulids</taxon>
        <taxon>Asterales</taxon>
        <taxon>Asteraceae</taxon>
        <taxon>Asteroideae</taxon>
        <taxon>Anthemideae</taxon>
        <taxon>Anthemidinae</taxon>
        <taxon>Tanacetum</taxon>
    </lineage>
</organism>
<keyword evidence="2" id="KW-1185">Reference proteome</keyword>
<reference evidence="1" key="2">
    <citation type="submission" date="2022-01" db="EMBL/GenBank/DDBJ databases">
        <authorList>
            <person name="Yamashiro T."/>
            <person name="Shiraishi A."/>
            <person name="Satake H."/>
            <person name="Nakayama K."/>
        </authorList>
    </citation>
    <scope>NUCLEOTIDE SEQUENCE</scope>
</reference>
<gene>
    <name evidence="1" type="ORF">Tco_0974637</name>
</gene>
<protein>
    <submittedName>
        <fullName evidence="1">Uncharacterized protein</fullName>
    </submittedName>
</protein>
<evidence type="ECO:0000313" key="2">
    <source>
        <dbReference type="Proteomes" id="UP001151760"/>
    </source>
</evidence>
<dbReference type="EMBL" id="BQNB010016157">
    <property type="protein sequence ID" value="GJT48480.1"/>
    <property type="molecule type" value="Genomic_DNA"/>
</dbReference>
<proteinExistence type="predicted"/>
<comment type="caution">
    <text evidence="1">The sequence shown here is derived from an EMBL/GenBank/DDBJ whole genome shotgun (WGS) entry which is preliminary data.</text>
</comment>
<accession>A0ABQ5EC63</accession>
<sequence>WRQNTIPQWFTPALELQERTERIKSLSGLSGLRYLSHSLEAAKEYDGTRP</sequence>
<feature type="non-terminal residue" evidence="1">
    <location>
        <position position="1"/>
    </location>
</feature>
<dbReference type="Proteomes" id="UP001151760">
    <property type="component" value="Unassembled WGS sequence"/>
</dbReference>
<name>A0ABQ5EC63_9ASTR</name>